<feature type="domain" description="YCII-related" evidence="2">
    <location>
        <begin position="15"/>
        <end position="85"/>
    </location>
</feature>
<accession>A0ABP5NVQ5</accession>
<dbReference type="Gene3D" id="3.30.70.1060">
    <property type="entry name" value="Dimeric alpha+beta barrel"/>
    <property type="match status" value="1"/>
</dbReference>
<dbReference type="InterPro" id="IPR005545">
    <property type="entry name" value="YCII"/>
</dbReference>
<sequence length="100" mass="10790">MALFAVTYRYTANPSGRDLHRPEHVAFLAAQYEARRLIVSGPTDGGAGALLILAGATADDVEGLLDADPFCREGLIARRTVTAWKPFFGADRLELSEAAR</sequence>
<dbReference type="EMBL" id="BAAAQW010000015">
    <property type="protein sequence ID" value="GAA2203654.1"/>
    <property type="molecule type" value="Genomic_DNA"/>
</dbReference>
<dbReference type="RefSeq" id="WP_344301321.1">
    <property type="nucleotide sequence ID" value="NZ_BAAAQW010000015.1"/>
</dbReference>
<comment type="similarity">
    <text evidence="1">Belongs to the YciI family.</text>
</comment>
<proteinExistence type="inferred from homology"/>
<dbReference type="SUPFAM" id="SSF54909">
    <property type="entry name" value="Dimeric alpha+beta barrel"/>
    <property type="match status" value="1"/>
</dbReference>
<comment type="caution">
    <text evidence="3">The sequence shown here is derived from an EMBL/GenBank/DDBJ whole genome shotgun (WGS) entry which is preliminary data.</text>
</comment>
<dbReference type="InterPro" id="IPR011008">
    <property type="entry name" value="Dimeric_a/b-barrel"/>
</dbReference>
<keyword evidence="4" id="KW-1185">Reference proteome</keyword>
<protein>
    <submittedName>
        <fullName evidence="3">YciI family protein</fullName>
    </submittedName>
</protein>
<evidence type="ECO:0000313" key="3">
    <source>
        <dbReference type="EMBL" id="GAA2203654.1"/>
    </source>
</evidence>
<evidence type="ECO:0000256" key="1">
    <source>
        <dbReference type="ARBA" id="ARBA00007689"/>
    </source>
</evidence>
<name>A0ABP5NVQ5_9MICC</name>
<gene>
    <name evidence="3" type="ORF">GCM10009849_36900</name>
</gene>
<dbReference type="Pfam" id="PF03795">
    <property type="entry name" value="YCII"/>
    <property type="match status" value="1"/>
</dbReference>
<dbReference type="Proteomes" id="UP001500432">
    <property type="component" value="Unassembled WGS sequence"/>
</dbReference>
<organism evidence="3 4">
    <name type="scientific">Sinomonas flava</name>
    <dbReference type="NCBI Taxonomy" id="496857"/>
    <lineage>
        <taxon>Bacteria</taxon>
        <taxon>Bacillati</taxon>
        <taxon>Actinomycetota</taxon>
        <taxon>Actinomycetes</taxon>
        <taxon>Micrococcales</taxon>
        <taxon>Micrococcaceae</taxon>
        <taxon>Sinomonas</taxon>
    </lineage>
</organism>
<evidence type="ECO:0000259" key="2">
    <source>
        <dbReference type="Pfam" id="PF03795"/>
    </source>
</evidence>
<reference evidence="4" key="1">
    <citation type="journal article" date="2019" name="Int. J. Syst. Evol. Microbiol.">
        <title>The Global Catalogue of Microorganisms (GCM) 10K type strain sequencing project: providing services to taxonomists for standard genome sequencing and annotation.</title>
        <authorList>
            <consortium name="The Broad Institute Genomics Platform"/>
            <consortium name="The Broad Institute Genome Sequencing Center for Infectious Disease"/>
            <person name="Wu L."/>
            <person name="Ma J."/>
        </authorList>
    </citation>
    <scope>NUCLEOTIDE SEQUENCE [LARGE SCALE GENOMIC DNA]</scope>
    <source>
        <strain evidence="4">JCM 16034</strain>
    </source>
</reference>
<evidence type="ECO:0000313" key="4">
    <source>
        <dbReference type="Proteomes" id="UP001500432"/>
    </source>
</evidence>